<reference evidence="3" key="1">
    <citation type="submission" date="2022-02" db="EMBL/GenBank/DDBJ databases">
        <authorList>
            <person name="Giguere J D."/>
        </authorList>
    </citation>
    <scope>NUCLEOTIDE SEQUENCE</scope>
    <source>
        <strain evidence="3">CCAP 1055/1</strain>
    </source>
</reference>
<gene>
    <name evidence="3" type="ORF">PTTT1_LOCUS46669</name>
</gene>
<evidence type="ECO:0000313" key="3">
    <source>
        <dbReference type="EMBL" id="CAG9291036.1"/>
    </source>
</evidence>
<dbReference type="Proteomes" id="UP000836788">
    <property type="component" value="Chromosome 6"/>
</dbReference>
<protein>
    <recommendedName>
        <fullName evidence="2">CRAL-TRIO domain-containing protein</fullName>
    </recommendedName>
</protein>
<dbReference type="InterPro" id="IPR036865">
    <property type="entry name" value="CRAL-TRIO_dom_sf"/>
</dbReference>
<sequence length="1115" mass="125133">MAELAHFQLSQALNVIAPEDKAAYLEAATKVPGLVQKESNFVSFFRCDRGDSDNACRRLIAYWQMRCEIFQERAFLPLNLLGNGALTSDEVDLLQQGSVVLLPADSAKRSVVFLDYSKCPEICKKNHNVWMRLIFYLLHLVSESEKAQSEGFIVLCRAINVTAADLPLESVLALSDLMLNSFHAQAKRIHVIVPLRTVTTNSFMSGVLKRLGSSLGRKVVFHLLDEETATRDQLHSYGLIKEGLPTCFGGTWSHELFERILLTRNHQDLVNEQLRVTAKRDAERTESFDGLKEVLNEKESLKSSGENLKFLSKEGTEFVTILKDLNEAMTLLPESLIKVYKRALKDCPEVVERESHPLTFLRFEYWDPWAAASRLATYWMERFEFFGKKAFLPMVGGAALQGSDLQVINRNSLLVLPNHKTGRSVLYMDQSRVPFDSKSTRPQKLRMLFACLTELSRNSMSQEEGFCLLARLCSEGPSGFDRYVLTRSLDLVRKAFPIRIAKAVFVNIAQQGVKRTLLKSFVPFWIKLLGPAIRDMAQFIFCETGPELLLTLESDGFKADAIPQDLGGSWTPEEHAVTKSSHVVGATEQFKMSARSRLEDAISIIPEDKKAPYLEAKARCSHLVQTESNSSYFLRREAYDVWAAAKRLVAYWDERKKIFGERAFRPMILTGEGALSLLDIEVFKTGYLVLLPADYNGRAVICYDPSRLSSDCRETRLRCLFYVMTIACEYEKTFEEGFIGMAIINKSGFQRTLGLHGPQDLVSRALPVKLAGSHVVHCPRQIRKEWFLERMLPVLMRLVSKATTRVVAHAGGSREEQLHGILAVGLEKEGLPTTIGGTWSYDSDFPQWIADRVQSERVRYNLIPAQSLTPANAPEDREETRKRKMGAIYSRRKRARQREKLDSLHTKSYDLSSRNDALRREGSRLEKLLERAKHEVGVYQGTSASSGATDIAIKNFTASRAASLFQTSFYPRNIVEQQAPSHVARDHTLLGHSVPTSLKEGSKRPPSMMSILQSKLGSSSAVGPFEMTYGHQSRSQMNPSLGSAFVGTPWAPATTTPSMRPTSNQQAVPYAAAMTSNMEGSTQNLDLGSLQGLPSSARIALAKYRQQSREDQGNQ</sequence>
<dbReference type="AlphaFoldDB" id="A0A8J9TCP4"/>
<dbReference type="Pfam" id="PF13716">
    <property type="entry name" value="CRAL_TRIO_2"/>
    <property type="match status" value="3"/>
</dbReference>
<accession>A0A8J9TCP4</accession>
<organism evidence="3">
    <name type="scientific">Phaeodactylum tricornutum</name>
    <name type="common">Diatom</name>
    <dbReference type="NCBI Taxonomy" id="2850"/>
    <lineage>
        <taxon>Eukaryota</taxon>
        <taxon>Sar</taxon>
        <taxon>Stramenopiles</taxon>
        <taxon>Ochrophyta</taxon>
        <taxon>Bacillariophyta</taxon>
        <taxon>Bacillariophyceae</taxon>
        <taxon>Bacillariophycidae</taxon>
        <taxon>Naviculales</taxon>
        <taxon>Phaeodactylaceae</taxon>
        <taxon>Phaeodactylum</taxon>
    </lineage>
</organism>
<feature type="domain" description="CRAL-TRIO" evidence="2">
    <location>
        <begin position="422"/>
        <end position="575"/>
    </location>
</feature>
<proteinExistence type="predicted"/>
<evidence type="ECO:0000256" key="1">
    <source>
        <dbReference type="SAM" id="MobiDB-lite"/>
    </source>
</evidence>
<feature type="region of interest" description="Disordered" evidence="1">
    <location>
        <begin position="985"/>
        <end position="1008"/>
    </location>
</feature>
<name>A0A8J9TCP4_PHATR</name>
<dbReference type="InterPro" id="IPR001251">
    <property type="entry name" value="CRAL-TRIO_dom"/>
</dbReference>
<feature type="domain" description="CRAL-TRIO" evidence="2">
    <location>
        <begin position="697"/>
        <end position="844"/>
    </location>
</feature>
<evidence type="ECO:0000259" key="2">
    <source>
        <dbReference type="Pfam" id="PF13716"/>
    </source>
</evidence>
<dbReference type="SUPFAM" id="SSF52087">
    <property type="entry name" value="CRAL/TRIO domain"/>
    <property type="match status" value="1"/>
</dbReference>
<dbReference type="EMBL" id="OU594947">
    <property type="protein sequence ID" value="CAG9291036.1"/>
    <property type="molecule type" value="Genomic_DNA"/>
</dbReference>
<dbReference type="Gene3D" id="3.40.525.10">
    <property type="entry name" value="CRAL-TRIO lipid binding domain"/>
    <property type="match status" value="1"/>
</dbReference>
<feature type="domain" description="CRAL-TRIO" evidence="2">
    <location>
        <begin position="108"/>
        <end position="255"/>
    </location>
</feature>